<dbReference type="InterPro" id="IPR052448">
    <property type="entry name" value="DnaJ_C16_autophagy_reg"/>
</dbReference>
<dbReference type="EMBL" id="SDRB02007717">
    <property type="protein sequence ID" value="THG10773.1"/>
    <property type="molecule type" value="Genomic_DNA"/>
</dbReference>
<sequence>MSMELGCDACGYSRAGNETTIWYCVILAGRSSPELNKMRATLRRIQEALSTVDNDQPSSLAVVALKEKQLTFTWLDEEAQQTCTSQFEACNTCAPCTPSAHKCEELCYMDSSISPTVLVSTGYDIAVKHGYSENIAIVIMGIGTRTVRYMMGTSGIHQAMGH</sequence>
<gene>
    <name evidence="1" type="ORF">TEA_010681</name>
</gene>
<evidence type="ECO:0000313" key="2">
    <source>
        <dbReference type="Proteomes" id="UP000306102"/>
    </source>
</evidence>
<reference evidence="1 2" key="1">
    <citation type="journal article" date="2018" name="Proc. Natl. Acad. Sci. U.S.A.">
        <title>Draft genome sequence of Camellia sinensis var. sinensis provides insights into the evolution of the tea genome and tea quality.</title>
        <authorList>
            <person name="Wei C."/>
            <person name="Yang H."/>
            <person name="Wang S."/>
            <person name="Zhao J."/>
            <person name="Liu C."/>
            <person name="Gao L."/>
            <person name="Xia E."/>
            <person name="Lu Y."/>
            <person name="Tai Y."/>
            <person name="She G."/>
            <person name="Sun J."/>
            <person name="Cao H."/>
            <person name="Tong W."/>
            <person name="Gao Q."/>
            <person name="Li Y."/>
            <person name="Deng W."/>
            <person name="Jiang X."/>
            <person name="Wang W."/>
            <person name="Chen Q."/>
            <person name="Zhang S."/>
            <person name="Li H."/>
            <person name="Wu J."/>
            <person name="Wang P."/>
            <person name="Li P."/>
            <person name="Shi C."/>
            <person name="Zheng F."/>
            <person name="Jian J."/>
            <person name="Huang B."/>
            <person name="Shan D."/>
            <person name="Shi M."/>
            <person name="Fang C."/>
            <person name="Yue Y."/>
            <person name="Li F."/>
            <person name="Li D."/>
            <person name="Wei S."/>
            <person name="Han B."/>
            <person name="Jiang C."/>
            <person name="Yin Y."/>
            <person name="Xia T."/>
            <person name="Zhang Z."/>
            <person name="Bennetzen J.L."/>
            <person name="Zhao S."/>
            <person name="Wan X."/>
        </authorList>
    </citation>
    <scope>NUCLEOTIDE SEQUENCE [LARGE SCALE GENOMIC DNA]</scope>
    <source>
        <strain evidence="2">cv. Shuchazao</strain>
        <tissue evidence="1">Leaf</tissue>
    </source>
</reference>
<evidence type="ECO:0000313" key="1">
    <source>
        <dbReference type="EMBL" id="THG10773.1"/>
    </source>
</evidence>
<proteinExistence type="predicted"/>
<accession>A0A4S4E4C5</accession>
<name>A0A4S4E4C5_CAMSN</name>
<comment type="caution">
    <text evidence="1">The sequence shown here is derived from an EMBL/GenBank/DDBJ whole genome shotgun (WGS) entry which is preliminary data.</text>
</comment>
<organism evidence="1 2">
    <name type="scientific">Camellia sinensis var. sinensis</name>
    <name type="common">China tea</name>
    <dbReference type="NCBI Taxonomy" id="542762"/>
    <lineage>
        <taxon>Eukaryota</taxon>
        <taxon>Viridiplantae</taxon>
        <taxon>Streptophyta</taxon>
        <taxon>Embryophyta</taxon>
        <taxon>Tracheophyta</taxon>
        <taxon>Spermatophyta</taxon>
        <taxon>Magnoliopsida</taxon>
        <taxon>eudicotyledons</taxon>
        <taxon>Gunneridae</taxon>
        <taxon>Pentapetalae</taxon>
        <taxon>asterids</taxon>
        <taxon>Ericales</taxon>
        <taxon>Theaceae</taxon>
        <taxon>Camellia</taxon>
    </lineage>
</organism>
<dbReference type="STRING" id="542762.A0A4S4E4C5"/>
<dbReference type="Proteomes" id="UP000306102">
    <property type="component" value="Unassembled WGS sequence"/>
</dbReference>
<dbReference type="PANTHER" id="PTHR44303:SF2">
    <property type="entry name" value="DNAJ HOMOLOG SUBFAMILY C MEMBER 16"/>
    <property type="match status" value="1"/>
</dbReference>
<keyword evidence="2" id="KW-1185">Reference proteome</keyword>
<dbReference type="AlphaFoldDB" id="A0A4S4E4C5"/>
<dbReference type="PANTHER" id="PTHR44303">
    <property type="entry name" value="DNAJ HOMOLOG SUBFAMILY C MEMBER 16"/>
    <property type="match status" value="1"/>
</dbReference>
<protein>
    <submittedName>
        <fullName evidence="1">Uncharacterized protein</fullName>
    </submittedName>
</protein>